<evidence type="ECO:0008006" key="5">
    <source>
        <dbReference type="Google" id="ProtNLM"/>
    </source>
</evidence>
<dbReference type="Proteomes" id="UP001595712">
    <property type="component" value="Unassembled WGS sequence"/>
</dbReference>
<dbReference type="RefSeq" id="WP_387974593.1">
    <property type="nucleotide sequence ID" value="NZ_JBHRWO010000010.1"/>
</dbReference>
<sequence>MSTKNLRTWRAPAAAVLLAALAMTGCAADADDGAEDKPDTSTADAATSEEPPPSAADGTDYSNCSTHCEVEVETGTVFEFEAFTLTVTEVTEGGIEVSRDDGDGSTGSSSMSGGYCITYLTNNSSGGSCYGIIEGEPPAPTPAAGELALELLGTTDGTAIVRLTWG</sequence>
<accession>A0ABV7Q1J5</accession>
<name>A0ABV7Q1J5_9ACTN</name>
<feature type="chain" id="PRO_5045140990" description="Lipoprotein" evidence="2">
    <location>
        <begin position="28"/>
        <end position="166"/>
    </location>
</feature>
<dbReference type="PROSITE" id="PS51257">
    <property type="entry name" value="PROKAR_LIPOPROTEIN"/>
    <property type="match status" value="1"/>
</dbReference>
<feature type="region of interest" description="Disordered" evidence="1">
    <location>
        <begin position="29"/>
        <end position="62"/>
    </location>
</feature>
<protein>
    <recommendedName>
        <fullName evidence="5">Lipoprotein</fullName>
    </recommendedName>
</protein>
<evidence type="ECO:0000256" key="1">
    <source>
        <dbReference type="SAM" id="MobiDB-lite"/>
    </source>
</evidence>
<dbReference type="EMBL" id="JBHRWO010000010">
    <property type="protein sequence ID" value="MFC3492992.1"/>
    <property type="molecule type" value="Genomic_DNA"/>
</dbReference>
<reference evidence="4" key="1">
    <citation type="journal article" date="2019" name="Int. J. Syst. Evol. Microbiol.">
        <title>The Global Catalogue of Microorganisms (GCM) 10K type strain sequencing project: providing services to taxonomists for standard genome sequencing and annotation.</title>
        <authorList>
            <consortium name="The Broad Institute Genomics Platform"/>
            <consortium name="The Broad Institute Genome Sequencing Center for Infectious Disease"/>
            <person name="Wu L."/>
            <person name="Ma J."/>
        </authorList>
    </citation>
    <scope>NUCLEOTIDE SEQUENCE [LARGE SCALE GENOMIC DNA]</scope>
    <source>
        <strain evidence="4">CGMCC 4.7396</strain>
    </source>
</reference>
<gene>
    <name evidence="3" type="ORF">ACFO8M_10900</name>
</gene>
<proteinExistence type="predicted"/>
<evidence type="ECO:0000313" key="4">
    <source>
        <dbReference type="Proteomes" id="UP001595712"/>
    </source>
</evidence>
<comment type="caution">
    <text evidence="3">The sequence shown here is derived from an EMBL/GenBank/DDBJ whole genome shotgun (WGS) entry which is preliminary data.</text>
</comment>
<evidence type="ECO:0000256" key="2">
    <source>
        <dbReference type="SAM" id="SignalP"/>
    </source>
</evidence>
<evidence type="ECO:0000313" key="3">
    <source>
        <dbReference type="EMBL" id="MFC3492992.1"/>
    </source>
</evidence>
<organism evidence="3 4">
    <name type="scientific">Glycomyces rhizosphaerae</name>
    <dbReference type="NCBI Taxonomy" id="2054422"/>
    <lineage>
        <taxon>Bacteria</taxon>
        <taxon>Bacillati</taxon>
        <taxon>Actinomycetota</taxon>
        <taxon>Actinomycetes</taxon>
        <taxon>Glycomycetales</taxon>
        <taxon>Glycomycetaceae</taxon>
        <taxon>Glycomyces</taxon>
    </lineage>
</organism>
<feature type="signal peptide" evidence="2">
    <location>
        <begin position="1"/>
        <end position="27"/>
    </location>
</feature>
<keyword evidence="4" id="KW-1185">Reference proteome</keyword>
<keyword evidence="2" id="KW-0732">Signal</keyword>